<reference evidence="1 2" key="1">
    <citation type="submission" date="2016-04" db="EMBL/GenBank/DDBJ databases">
        <title>A degradative enzymes factory behind the ericoid mycorrhizal symbiosis.</title>
        <authorList>
            <consortium name="DOE Joint Genome Institute"/>
            <person name="Martino E."/>
            <person name="Morin E."/>
            <person name="Grelet G."/>
            <person name="Kuo A."/>
            <person name="Kohler A."/>
            <person name="Daghino S."/>
            <person name="Barry K."/>
            <person name="Choi C."/>
            <person name="Cichocki N."/>
            <person name="Clum A."/>
            <person name="Copeland A."/>
            <person name="Hainaut M."/>
            <person name="Haridas S."/>
            <person name="Labutti K."/>
            <person name="Lindquist E."/>
            <person name="Lipzen A."/>
            <person name="Khouja H.-R."/>
            <person name="Murat C."/>
            <person name="Ohm R."/>
            <person name="Olson A."/>
            <person name="Spatafora J."/>
            <person name="Veneault-Fourrey C."/>
            <person name="Henrissat B."/>
            <person name="Grigoriev I."/>
            <person name="Martin F."/>
            <person name="Perotto S."/>
        </authorList>
    </citation>
    <scope>NUCLEOTIDE SEQUENCE [LARGE SCALE GENOMIC DNA]</scope>
    <source>
        <strain evidence="1 2">E</strain>
    </source>
</reference>
<name>A0A2J6SLB2_9HELO</name>
<organism evidence="1 2">
    <name type="scientific">Hyaloscypha bicolor E</name>
    <dbReference type="NCBI Taxonomy" id="1095630"/>
    <lineage>
        <taxon>Eukaryota</taxon>
        <taxon>Fungi</taxon>
        <taxon>Dikarya</taxon>
        <taxon>Ascomycota</taxon>
        <taxon>Pezizomycotina</taxon>
        <taxon>Leotiomycetes</taxon>
        <taxon>Helotiales</taxon>
        <taxon>Hyaloscyphaceae</taxon>
        <taxon>Hyaloscypha</taxon>
        <taxon>Hyaloscypha bicolor</taxon>
    </lineage>
</organism>
<sequence>MDFQNTKFRIWGFSERRTATKVYDVAHVRDATVASRVFNAILKDALALDNTTRFRSLRTDLLEVIWYYTLGFLKDVVEDTAINRSITDKDQLIKAWEILQNTLLKATNWGNTSISNTLQAMIPQKRLPPHRVIEDKSPVRISALSPIEILARIIFQWGSGAETGKMNDDRLFETIDSSLLTD</sequence>
<dbReference type="InParanoid" id="A0A2J6SLB2"/>
<protein>
    <submittedName>
        <fullName evidence="1">Uncharacterized protein</fullName>
    </submittedName>
</protein>
<proteinExistence type="predicted"/>
<dbReference type="EMBL" id="KZ613912">
    <property type="protein sequence ID" value="PMD51555.1"/>
    <property type="molecule type" value="Genomic_DNA"/>
</dbReference>
<evidence type="ECO:0000313" key="1">
    <source>
        <dbReference type="EMBL" id="PMD51555.1"/>
    </source>
</evidence>
<dbReference type="RefSeq" id="XP_024728459.1">
    <property type="nucleotide sequence ID" value="XM_024884056.1"/>
</dbReference>
<keyword evidence="2" id="KW-1185">Reference proteome</keyword>
<dbReference type="GeneID" id="36592133"/>
<accession>A0A2J6SLB2</accession>
<evidence type="ECO:0000313" key="2">
    <source>
        <dbReference type="Proteomes" id="UP000235371"/>
    </source>
</evidence>
<dbReference type="AlphaFoldDB" id="A0A2J6SLB2"/>
<gene>
    <name evidence="1" type="ORF">K444DRAFT_636836</name>
</gene>
<dbReference type="Proteomes" id="UP000235371">
    <property type="component" value="Unassembled WGS sequence"/>
</dbReference>